<proteinExistence type="predicted"/>
<accession>A0AAU8EK99</accession>
<keyword evidence="1" id="KW-0472">Membrane</keyword>
<evidence type="ECO:0008006" key="3">
    <source>
        <dbReference type="Google" id="ProtNLM"/>
    </source>
</evidence>
<protein>
    <recommendedName>
        <fullName evidence="3">DUF1049 domain-containing protein</fullName>
    </recommendedName>
</protein>
<dbReference type="RefSeq" id="WP_353710738.1">
    <property type="nucleotide sequence ID" value="NZ_CP159279.1"/>
</dbReference>
<dbReference type="EMBL" id="CP159279">
    <property type="protein sequence ID" value="XCH10065.1"/>
    <property type="molecule type" value="Genomic_DNA"/>
</dbReference>
<gene>
    <name evidence="2" type="ORF">ABRP34_14600</name>
</gene>
<evidence type="ECO:0000313" key="2">
    <source>
        <dbReference type="EMBL" id="XCH10065.1"/>
    </source>
</evidence>
<reference evidence="2" key="1">
    <citation type="submission" date="2024-06" db="EMBL/GenBank/DDBJ databases">
        <title>Biodegradation of dimethachlon by Arthrobacter sp. K5: mechanistic insights and ecological implications.</title>
        <authorList>
            <person name="Hu S."/>
            <person name="Lu P."/>
        </authorList>
    </citation>
    <scope>NUCLEOTIDE SEQUENCE</scope>
    <source>
        <strain evidence="2">K5</strain>
    </source>
</reference>
<feature type="transmembrane region" description="Helical" evidence="1">
    <location>
        <begin position="79"/>
        <end position="105"/>
    </location>
</feature>
<feature type="transmembrane region" description="Helical" evidence="1">
    <location>
        <begin position="6"/>
        <end position="27"/>
    </location>
</feature>
<keyword evidence="1" id="KW-1133">Transmembrane helix</keyword>
<name>A0AAU8EK99_9MICC</name>
<evidence type="ECO:0000256" key="1">
    <source>
        <dbReference type="SAM" id="Phobius"/>
    </source>
</evidence>
<organism evidence="2">
    <name type="scientific">Arthrobacter sp. K5</name>
    <dbReference type="NCBI Taxonomy" id="2839623"/>
    <lineage>
        <taxon>Bacteria</taxon>
        <taxon>Bacillati</taxon>
        <taxon>Actinomycetota</taxon>
        <taxon>Actinomycetes</taxon>
        <taxon>Micrococcales</taxon>
        <taxon>Micrococcaceae</taxon>
        <taxon>Arthrobacter</taxon>
    </lineage>
</organism>
<sequence>MDLSWLPLIASILGTTSVSAVVTALLVPRTEARKLHKEIEDLKSTLQGAAPESTVELQQALEATGFRLASLSLVRYKTIVGLIAGGIGVLILAIAGGAMATVAGAATGVQDHISASFRMDPFGSWAIAAGVLLWAIAVGIGFGFFRAMLLKSARTKYVKVHLDRIRSGQAPAPVREADFKGANWLFDIG</sequence>
<keyword evidence="1" id="KW-0812">Transmembrane</keyword>
<feature type="transmembrane region" description="Helical" evidence="1">
    <location>
        <begin position="125"/>
        <end position="149"/>
    </location>
</feature>
<dbReference type="AlphaFoldDB" id="A0AAU8EK99"/>